<evidence type="ECO:0000256" key="1">
    <source>
        <dbReference type="ARBA" id="ARBA00022723"/>
    </source>
</evidence>
<evidence type="ECO:0000313" key="5">
    <source>
        <dbReference type="EMBL" id="OIN04783.1"/>
    </source>
</evidence>
<comment type="caution">
    <text evidence="5">The sequence shown here is derived from an EMBL/GenBank/DDBJ whole genome shotgun (WGS) entry which is preliminary data.</text>
</comment>
<name>A0A1J4Q9S2_9GAMM</name>
<evidence type="ECO:0000313" key="6">
    <source>
        <dbReference type="Proteomes" id="UP000243073"/>
    </source>
</evidence>
<dbReference type="GO" id="GO:0008270">
    <property type="term" value="F:zinc ion binding"/>
    <property type="evidence" value="ECO:0007669"/>
    <property type="project" value="UniProtKB-KW"/>
</dbReference>
<gene>
    <name evidence="5" type="ORF">BFR47_05655</name>
</gene>
<protein>
    <recommendedName>
        <fullName evidence="4">RanBP2-type domain-containing protein</fullName>
    </recommendedName>
</protein>
<proteinExistence type="predicted"/>
<dbReference type="Proteomes" id="UP000243073">
    <property type="component" value="Unassembled WGS sequence"/>
</dbReference>
<reference evidence="5 6" key="1">
    <citation type="submission" date="2016-07" db="EMBL/GenBank/DDBJ databases">
        <title>Draft Genome Sequence of Oceanisphaera psychrotolerans, isolated from coastal sediment samples.</title>
        <authorList>
            <person name="Zhuo S."/>
            <person name="Ruan Z."/>
        </authorList>
    </citation>
    <scope>NUCLEOTIDE SEQUENCE [LARGE SCALE GENOMIC DNA]</scope>
    <source>
        <strain evidence="5 6">LAM-WHM-ZC</strain>
    </source>
</reference>
<feature type="domain" description="RanBP2-type" evidence="4">
    <location>
        <begin position="78"/>
        <end position="97"/>
    </location>
</feature>
<evidence type="ECO:0000256" key="3">
    <source>
        <dbReference type="ARBA" id="ARBA00022833"/>
    </source>
</evidence>
<keyword evidence="1" id="KW-0479">Metal-binding</keyword>
<dbReference type="STRING" id="1414654.BFR47_05655"/>
<dbReference type="OrthoDB" id="9814654at2"/>
<organism evidence="5 6">
    <name type="scientific">Oceanisphaera psychrotolerans</name>
    <dbReference type="NCBI Taxonomy" id="1414654"/>
    <lineage>
        <taxon>Bacteria</taxon>
        <taxon>Pseudomonadati</taxon>
        <taxon>Pseudomonadota</taxon>
        <taxon>Gammaproteobacteria</taxon>
        <taxon>Aeromonadales</taxon>
        <taxon>Aeromonadaceae</taxon>
        <taxon>Oceanisphaera</taxon>
    </lineage>
</organism>
<keyword evidence="6" id="KW-1185">Reference proteome</keyword>
<keyword evidence="3" id="KW-0862">Zinc</keyword>
<dbReference type="InterPro" id="IPR001876">
    <property type="entry name" value="Znf_RanBP2"/>
</dbReference>
<evidence type="ECO:0000256" key="2">
    <source>
        <dbReference type="ARBA" id="ARBA00022771"/>
    </source>
</evidence>
<dbReference type="RefSeq" id="WP_071473878.1">
    <property type="nucleotide sequence ID" value="NZ_MDKE01000066.1"/>
</dbReference>
<accession>A0A1J4Q9S2</accession>
<dbReference type="EMBL" id="MDKE01000066">
    <property type="protein sequence ID" value="OIN04783.1"/>
    <property type="molecule type" value="Genomic_DNA"/>
</dbReference>
<dbReference type="AlphaFoldDB" id="A0A1J4Q9S2"/>
<dbReference type="Pfam" id="PF09413">
    <property type="entry name" value="DUF2007"/>
    <property type="match status" value="1"/>
</dbReference>
<dbReference type="PROSITE" id="PS01358">
    <property type="entry name" value="ZF_RANBP2_1"/>
    <property type="match status" value="1"/>
</dbReference>
<dbReference type="InterPro" id="IPR018551">
    <property type="entry name" value="DUF2007"/>
</dbReference>
<evidence type="ECO:0000259" key="4">
    <source>
        <dbReference type="PROSITE" id="PS01358"/>
    </source>
</evidence>
<sequence>MNEWIPVYQATNSLEAHTLKGSLEVSGVTVQLQGEALSGALGELPANAVEVTLLVRAQDLEQARKILESYRRGAGPAWYCRHCGEHNAGSFETCWQCGHESDMTEL</sequence>
<keyword evidence="2" id="KW-0863">Zinc-finger</keyword>